<dbReference type="RefSeq" id="XP_008083974.1">
    <property type="nucleotide sequence ID" value="XM_008085783.1"/>
</dbReference>
<feature type="region of interest" description="Disordered" evidence="1">
    <location>
        <begin position="96"/>
        <end position="116"/>
    </location>
</feature>
<protein>
    <submittedName>
        <fullName evidence="2">Uncharacterized protein</fullName>
    </submittedName>
</protein>
<name>S3CW71_GLAL2</name>
<keyword evidence="3" id="KW-1185">Reference proteome</keyword>
<dbReference type="AlphaFoldDB" id="S3CW71"/>
<dbReference type="GeneID" id="19460083"/>
<dbReference type="HOGENOM" id="CLU_2097114_0_0_1"/>
<dbReference type="Proteomes" id="UP000016922">
    <property type="component" value="Unassembled WGS sequence"/>
</dbReference>
<evidence type="ECO:0000256" key="1">
    <source>
        <dbReference type="SAM" id="MobiDB-lite"/>
    </source>
</evidence>
<evidence type="ECO:0000313" key="2">
    <source>
        <dbReference type="EMBL" id="EPE29865.1"/>
    </source>
</evidence>
<organism evidence="2 3">
    <name type="scientific">Glarea lozoyensis (strain ATCC 20868 / MF5171)</name>
    <dbReference type="NCBI Taxonomy" id="1116229"/>
    <lineage>
        <taxon>Eukaryota</taxon>
        <taxon>Fungi</taxon>
        <taxon>Dikarya</taxon>
        <taxon>Ascomycota</taxon>
        <taxon>Pezizomycotina</taxon>
        <taxon>Leotiomycetes</taxon>
        <taxon>Helotiales</taxon>
        <taxon>Helotiaceae</taxon>
        <taxon>Glarea</taxon>
    </lineage>
</organism>
<gene>
    <name evidence="2" type="ORF">GLAREA_01025</name>
</gene>
<evidence type="ECO:0000313" key="3">
    <source>
        <dbReference type="Proteomes" id="UP000016922"/>
    </source>
</evidence>
<proteinExistence type="predicted"/>
<reference evidence="2 3" key="1">
    <citation type="journal article" date="2013" name="BMC Genomics">
        <title>Genomics-driven discovery of the pneumocandin biosynthetic gene cluster in the fungus Glarea lozoyensis.</title>
        <authorList>
            <person name="Chen L."/>
            <person name="Yue Q."/>
            <person name="Zhang X."/>
            <person name="Xiang M."/>
            <person name="Wang C."/>
            <person name="Li S."/>
            <person name="Che Y."/>
            <person name="Ortiz-Lopez F.J."/>
            <person name="Bills G.F."/>
            <person name="Liu X."/>
            <person name="An Z."/>
        </authorList>
    </citation>
    <scope>NUCLEOTIDE SEQUENCE [LARGE SCALE GENOMIC DNA]</scope>
    <source>
        <strain evidence="3">ATCC 20868 / MF5171</strain>
    </source>
</reference>
<sequence>MTFNGTEAPRQLQHNRDQVKYWRYVVETWHGKTYLGIFKVKPNENGETVMTDLHHAIQRLKTGKAFGNLDRTLPFWVPVVEDGVLSSYDRPRVTARHMSSLRDRPQAKRRAHSCFP</sequence>
<feature type="compositionally biased region" description="Basic residues" evidence="1">
    <location>
        <begin position="107"/>
        <end position="116"/>
    </location>
</feature>
<dbReference type="KEGG" id="glz:GLAREA_01025"/>
<accession>S3CW71</accession>
<dbReference type="EMBL" id="KE145367">
    <property type="protein sequence ID" value="EPE29865.1"/>
    <property type="molecule type" value="Genomic_DNA"/>
</dbReference>